<keyword evidence="1" id="KW-1133">Transmembrane helix</keyword>
<dbReference type="RefSeq" id="WP_041501404.1">
    <property type="nucleotide sequence ID" value="NZ_CP012559.1"/>
</dbReference>
<reference evidence="2 3" key="1">
    <citation type="submission" date="2015-08" db="EMBL/GenBank/DDBJ databases">
        <title>Genomic sequence of Lactobacillus heilongjiangensis DSM 28069, isolated from Chinese traditional pickle.</title>
        <authorList>
            <person name="Jiang X."/>
            <person name="Zheng B."/>
            <person name="Cheng H."/>
        </authorList>
    </citation>
    <scope>NUCLEOTIDE SEQUENCE [LARGE SCALE GENOMIC DNA]</scope>
    <source>
        <strain evidence="2 3">DSM 28069</strain>
    </source>
</reference>
<dbReference type="OrthoDB" id="9784157at2"/>
<keyword evidence="1" id="KW-0812">Transmembrane</keyword>
<feature type="transmembrane region" description="Helical" evidence="1">
    <location>
        <begin position="133"/>
        <end position="154"/>
    </location>
</feature>
<accession>A0A0K2LEJ2</accession>
<dbReference type="KEGG" id="lhi:JP39_09675"/>
<dbReference type="AlphaFoldDB" id="A0A0K2LEJ2"/>
<organism evidence="2 3">
    <name type="scientific">Companilactobacillus heilongjiangensis</name>
    <dbReference type="NCBI Taxonomy" id="1074467"/>
    <lineage>
        <taxon>Bacteria</taxon>
        <taxon>Bacillati</taxon>
        <taxon>Bacillota</taxon>
        <taxon>Bacilli</taxon>
        <taxon>Lactobacillales</taxon>
        <taxon>Lactobacillaceae</taxon>
        <taxon>Companilactobacillus</taxon>
    </lineage>
</organism>
<proteinExistence type="predicted"/>
<evidence type="ECO:0000313" key="3">
    <source>
        <dbReference type="Proteomes" id="UP000061546"/>
    </source>
</evidence>
<dbReference type="Proteomes" id="UP000061546">
    <property type="component" value="Chromosome"/>
</dbReference>
<name>A0A0K2LEJ2_9LACO</name>
<gene>
    <name evidence="2" type="ORF">JP39_09675</name>
</gene>
<dbReference type="EMBL" id="CP012559">
    <property type="protein sequence ID" value="ALB29598.1"/>
    <property type="molecule type" value="Genomic_DNA"/>
</dbReference>
<keyword evidence="1" id="KW-0472">Membrane</keyword>
<evidence type="ECO:0000313" key="2">
    <source>
        <dbReference type="EMBL" id="ALB29598.1"/>
    </source>
</evidence>
<protein>
    <submittedName>
        <fullName evidence="2">Uncharacterized protein</fullName>
    </submittedName>
</protein>
<keyword evidence="3" id="KW-1185">Reference proteome</keyword>
<evidence type="ECO:0000256" key="1">
    <source>
        <dbReference type="SAM" id="Phobius"/>
    </source>
</evidence>
<sequence length="163" mass="17957">MSTSSKTLIADKNATIGAAMIRENRIPDTYLAQYVPSKAEATLDSVTQHQAFLDQKPAICNPTDIKGNAVVSVGSLDKNEIVDVPFIRYKYSKILLNNHPISSWSSKRGTIEFKSKNHIKHSKVQIQYGSKRLFAVIVACEVLGVLGIITGIVIQKRTPSDMI</sequence>